<proteinExistence type="predicted"/>
<keyword evidence="2" id="KW-0378">Hydrolase</keyword>
<comment type="caution">
    <text evidence="2">The sequence shown here is derived from an EMBL/GenBank/DDBJ whole genome shotgun (WGS) entry which is preliminary data.</text>
</comment>
<reference evidence="2 3" key="1">
    <citation type="submission" date="2023-11" db="EMBL/GenBank/DDBJ databases">
        <title>Draft genome sequence of a psychrophilic Clostridium strain from permafrost water brine.</title>
        <authorList>
            <person name="Shcherbakova V.A."/>
            <person name="Trubitsyn V.E."/>
            <person name="Zakharyuk A.G."/>
        </authorList>
    </citation>
    <scope>NUCLEOTIDE SEQUENCE [LARGE SCALE GENOMIC DNA]</scope>
    <source>
        <strain evidence="2 3">14F</strain>
    </source>
</reference>
<evidence type="ECO:0000313" key="2">
    <source>
        <dbReference type="EMBL" id="MEF2110880.1"/>
    </source>
</evidence>
<dbReference type="InterPro" id="IPR006166">
    <property type="entry name" value="ERCC4_domain"/>
</dbReference>
<organism evidence="2 3">
    <name type="scientific">Clostridium frigoriphilum</name>
    <dbReference type="NCBI Taxonomy" id="443253"/>
    <lineage>
        <taxon>Bacteria</taxon>
        <taxon>Bacillati</taxon>
        <taxon>Bacillota</taxon>
        <taxon>Clostridia</taxon>
        <taxon>Eubacteriales</taxon>
        <taxon>Clostridiaceae</taxon>
        <taxon>Clostridium</taxon>
    </lineage>
</organism>
<name>A0ABU7UHK4_9CLOT</name>
<gene>
    <name evidence="2" type="ORF">SJI18_00995</name>
</gene>
<keyword evidence="3" id="KW-1185">Reference proteome</keyword>
<protein>
    <submittedName>
        <fullName evidence="2">ERCC4 domain-containing protein</fullName>
        <ecNumber evidence="2">3.1.21.-</ecNumber>
    </submittedName>
</protein>
<dbReference type="EC" id="3.1.21.-" evidence="2"/>
<evidence type="ECO:0000259" key="1">
    <source>
        <dbReference type="Pfam" id="PF02732"/>
    </source>
</evidence>
<dbReference type="Proteomes" id="UP001498469">
    <property type="component" value="Unassembled WGS sequence"/>
</dbReference>
<feature type="domain" description="ERCC4" evidence="1">
    <location>
        <begin position="23"/>
        <end position="152"/>
    </location>
</feature>
<dbReference type="Pfam" id="PF02732">
    <property type="entry name" value="ERCC4"/>
    <property type="match status" value="1"/>
</dbReference>
<dbReference type="GO" id="GO:0016787">
    <property type="term" value="F:hydrolase activity"/>
    <property type="evidence" value="ECO:0007669"/>
    <property type="project" value="UniProtKB-KW"/>
</dbReference>
<evidence type="ECO:0000313" key="3">
    <source>
        <dbReference type="Proteomes" id="UP001498469"/>
    </source>
</evidence>
<dbReference type="EMBL" id="JAZHFS010000001">
    <property type="protein sequence ID" value="MEF2110880.1"/>
    <property type="molecule type" value="Genomic_DNA"/>
</dbReference>
<accession>A0ABU7UHK4</accession>
<sequence length="195" mass="23139">MHYRLTDTEIKKLLKENFMILYDTREQQNAHILEYFDKAKVKYKKQKIDEGDYTAIITKCPEMGIHRDLHFKVAVERKNSIDELASNLGEETDTRDNIRLERELERAKHKGIMMFLIIEDKNGMENIKTHNYRSLYSPQAFIGKLTSIQVRYLNDTMFEDKKNTGCEILRKLKYAVRYLLKEGNLDIDPEEQNAK</sequence>